<sequence length="726" mass="76485">MFAEDLNIRLLSALDRPDLRIVAGDSVIRFDPTLDTPFRVDRGRCVILGGAVTGEDRISAFHLRHALELSTLLDAASGSDPGDADRRAVLAGLSAARVAARFFLLDAAPPGAPPQPDPVSWLATMSSRAMPKRDDIALVWSRIAALQGAHGPLAADAAVTDAVLEALEAAWPLLGPAETLMAEGGDARLAVDPATGLNHYGCSHRPRPWAVTFASSTASSLSERGFGGAEASRRRMALAALDGIAQAALAAECEAVRAGIAAHYGLPPGCAVVLAASGTDLEMAALALCSLPREGEIVARPVSNVLLAPEETGTGVPMAASGRHFANDTALGRVVTKNALVEGFPDDTRVLSVAIRDADGRLLPREAVDADCTRIVEAEAAEGRTVLLHRLDLSKTGLLAPGMGCIERMQARLGDRLELVVDACQARLDASRIRDSLDRGWMVMVTGSKFFTGPPFCGALLLPPAIAARLDGPHSLPRGLADYGGASDWPPGARAVPCPPGANAGMVLRWQAALMEMEAFRSVPQETARQLVDRFVAGVDAAIACSPDVVAVEVPAPERPDTGEGPCWDQVQTIRSFLVLEPPRDGAERLPLDVAQARLVYRWLNADVTRALPPTATLEDRALARLLVHIGQPAPVGCDRLAGTDAPGMAGALRISVGARLLSGEPSHAGLGGEKRMEREIGDVTRILGKIGLLLRCWPALLQHDPVPRYAPDASRRRPADAGLDI</sequence>
<reference evidence="1 2" key="1">
    <citation type="submission" date="2022-06" db="EMBL/GenBank/DDBJ databases">
        <title>Endosaccharibacter gen. nov., sp. nov., endophytic bacteria isolated from sugarcane.</title>
        <authorList>
            <person name="Pitiwittayakul N."/>
            <person name="Yukphan P."/>
            <person name="Charoenyingcharoen P."/>
            <person name="Tanasupawat S."/>
        </authorList>
    </citation>
    <scope>NUCLEOTIDE SEQUENCE [LARGE SCALE GENOMIC DNA]</scope>
    <source>
        <strain evidence="1 2">KSS8</strain>
    </source>
</reference>
<dbReference type="RefSeq" id="WP_422863957.1">
    <property type="nucleotide sequence ID" value="NZ_JAMSKV010000006.1"/>
</dbReference>
<gene>
    <name evidence="1" type="ORF">NFI95_08420</name>
</gene>
<name>A0ABT1W8R2_9PROT</name>
<evidence type="ECO:0008006" key="3">
    <source>
        <dbReference type="Google" id="ProtNLM"/>
    </source>
</evidence>
<dbReference type="Proteomes" id="UP001524587">
    <property type="component" value="Unassembled WGS sequence"/>
</dbReference>
<proteinExistence type="predicted"/>
<accession>A0ABT1W8R2</accession>
<organism evidence="1 2">
    <name type="scientific">Endosaccharibacter trunci</name>
    <dbReference type="NCBI Taxonomy" id="2812733"/>
    <lineage>
        <taxon>Bacteria</taxon>
        <taxon>Pseudomonadati</taxon>
        <taxon>Pseudomonadota</taxon>
        <taxon>Alphaproteobacteria</taxon>
        <taxon>Acetobacterales</taxon>
        <taxon>Acetobacteraceae</taxon>
        <taxon>Endosaccharibacter</taxon>
    </lineage>
</organism>
<dbReference type="EMBL" id="JAMSKV010000006">
    <property type="protein sequence ID" value="MCQ8278476.1"/>
    <property type="molecule type" value="Genomic_DNA"/>
</dbReference>
<comment type="caution">
    <text evidence="1">The sequence shown here is derived from an EMBL/GenBank/DDBJ whole genome shotgun (WGS) entry which is preliminary data.</text>
</comment>
<evidence type="ECO:0000313" key="1">
    <source>
        <dbReference type="EMBL" id="MCQ8278476.1"/>
    </source>
</evidence>
<evidence type="ECO:0000313" key="2">
    <source>
        <dbReference type="Proteomes" id="UP001524587"/>
    </source>
</evidence>
<protein>
    <recommendedName>
        <fullName evidence="3">Aminotransferase class V-fold PLP-dependent enzyme</fullName>
    </recommendedName>
</protein>
<keyword evidence="2" id="KW-1185">Reference proteome</keyword>